<dbReference type="GO" id="GO:0016791">
    <property type="term" value="F:phosphatase activity"/>
    <property type="evidence" value="ECO:0007669"/>
    <property type="project" value="TreeGrafter"/>
</dbReference>
<dbReference type="Gene3D" id="3.40.50.1000">
    <property type="entry name" value="HAD superfamily/HAD-like"/>
    <property type="match status" value="1"/>
</dbReference>
<dbReference type="Pfam" id="PF08282">
    <property type="entry name" value="Hydrolase_3"/>
    <property type="match status" value="1"/>
</dbReference>
<dbReference type="STRING" id="426756.SAMN04488126_11242"/>
<evidence type="ECO:0000313" key="4">
    <source>
        <dbReference type="Proteomes" id="UP000272481"/>
    </source>
</evidence>
<reference evidence="2 3" key="1">
    <citation type="submission" date="2016-10" db="EMBL/GenBank/DDBJ databases">
        <authorList>
            <person name="de Groot N.N."/>
        </authorList>
    </citation>
    <scope>NUCLEOTIDE SEQUENCE [LARGE SCALE GENOMIC DNA]</scope>
    <source>
        <strain evidence="2 3">CGMCC 1.6762</strain>
    </source>
</reference>
<dbReference type="Proteomes" id="UP000272481">
    <property type="component" value="Unassembled WGS sequence"/>
</dbReference>
<dbReference type="PANTHER" id="PTHR10000">
    <property type="entry name" value="PHOSPHOSERINE PHOSPHATASE"/>
    <property type="match status" value="1"/>
</dbReference>
<dbReference type="EMBL" id="RWGW01000006">
    <property type="protein sequence ID" value="RSK34957.1"/>
    <property type="molecule type" value="Genomic_DNA"/>
</dbReference>
<keyword evidence="1" id="KW-0378">Hydrolase</keyword>
<evidence type="ECO:0000313" key="1">
    <source>
        <dbReference type="EMBL" id="RSK34957.1"/>
    </source>
</evidence>
<dbReference type="SUPFAM" id="SSF56784">
    <property type="entry name" value="HAD-like"/>
    <property type="match status" value="1"/>
</dbReference>
<dbReference type="InterPro" id="IPR006379">
    <property type="entry name" value="HAD-SF_hydro_IIB"/>
</dbReference>
<dbReference type="EMBL" id="FNAR01000012">
    <property type="protein sequence ID" value="SDE58049.1"/>
    <property type="molecule type" value="Genomic_DNA"/>
</dbReference>
<dbReference type="GO" id="GO:0005829">
    <property type="term" value="C:cytosol"/>
    <property type="evidence" value="ECO:0007669"/>
    <property type="project" value="TreeGrafter"/>
</dbReference>
<keyword evidence="4" id="KW-1185">Reference proteome</keyword>
<dbReference type="PANTHER" id="PTHR10000:SF53">
    <property type="entry name" value="5-AMINO-6-(5-PHOSPHO-D-RIBITYLAMINO)URACIL PHOSPHATASE YBJI-RELATED"/>
    <property type="match status" value="1"/>
</dbReference>
<dbReference type="RefSeq" id="WP_092097526.1">
    <property type="nucleotide sequence ID" value="NZ_FNAR01000012.1"/>
</dbReference>
<dbReference type="NCBIfam" id="TIGR01484">
    <property type="entry name" value="HAD-SF-IIB"/>
    <property type="match status" value="1"/>
</dbReference>
<dbReference type="InterPro" id="IPR036412">
    <property type="entry name" value="HAD-like_sf"/>
</dbReference>
<protein>
    <submittedName>
        <fullName evidence="1">HAD-IIB family hydrolase</fullName>
    </submittedName>
</protein>
<evidence type="ECO:0000313" key="2">
    <source>
        <dbReference type="EMBL" id="SDE58049.1"/>
    </source>
</evidence>
<dbReference type="AlphaFoldDB" id="A0A1G7E350"/>
<evidence type="ECO:0000313" key="3">
    <source>
        <dbReference type="Proteomes" id="UP000198823"/>
    </source>
</evidence>
<dbReference type="GO" id="GO:0000287">
    <property type="term" value="F:magnesium ion binding"/>
    <property type="evidence" value="ECO:0007669"/>
    <property type="project" value="TreeGrafter"/>
</dbReference>
<sequence length="252" mass="28318">MQFVFDLDGTICFKGQPLTKEICAALDECLAIGHEIIFASARPIRDLLPVLPEKYHQLRMVGGNGAFRNAYGSIEVNSFDKDICKQLFNMIDAHRLPYLIDSNWDYSYTGEPTHPIYQNIDPLKSAKNVPIDSLESVVKVVLFTNDSEIQKSLEALPLTLHLHQNEGILDLSPEGIDKWAGLQELGVTKNEFIAFGNDSNDICMFEVAKESICIGNHPVAKEHATYQITEDEVAKMILRMSEKYNTQEIGVK</sequence>
<dbReference type="Proteomes" id="UP000198823">
    <property type="component" value="Unassembled WGS sequence"/>
</dbReference>
<dbReference type="OrthoDB" id="1650327at2"/>
<dbReference type="Gene3D" id="3.30.1240.10">
    <property type="match status" value="1"/>
</dbReference>
<name>A0A1G7E350_9BACL</name>
<dbReference type="InterPro" id="IPR023214">
    <property type="entry name" value="HAD_sf"/>
</dbReference>
<proteinExistence type="predicted"/>
<gene>
    <name evidence="1" type="ORF">EJA12_04585</name>
    <name evidence="2" type="ORF">SAMN04488126_11242</name>
</gene>
<accession>A0A1G7E350</accession>
<reference evidence="1 4" key="2">
    <citation type="submission" date="2018-12" db="EMBL/GenBank/DDBJ databases">
        <title>Comparitive functional genomics of dry heat resistant strains isolated from the viking spacecraft.</title>
        <authorList>
            <person name="Seuylemezian A."/>
            <person name="Vaishampayan P."/>
        </authorList>
    </citation>
    <scope>NUCLEOTIDE SEQUENCE [LARGE SCALE GENOMIC DNA]</scope>
    <source>
        <strain evidence="1 4">M6-11</strain>
    </source>
</reference>
<organism evidence="2 3">
    <name type="scientific">Bhargavaea beijingensis</name>
    <dbReference type="NCBI Taxonomy" id="426756"/>
    <lineage>
        <taxon>Bacteria</taxon>
        <taxon>Bacillati</taxon>
        <taxon>Bacillota</taxon>
        <taxon>Bacilli</taxon>
        <taxon>Bacillales</taxon>
        <taxon>Caryophanaceae</taxon>
        <taxon>Bhargavaea</taxon>
    </lineage>
</organism>